<dbReference type="OrthoDB" id="9808890at2"/>
<proteinExistence type="predicted"/>
<feature type="region of interest" description="Disordered" evidence="1">
    <location>
        <begin position="650"/>
        <end position="669"/>
    </location>
</feature>
<dbReference type="Pfam" id="PF08239">
    <property type="entry name" value="SH3_3"/>
    <property type="match status" value="5"/>
</dbReference>
<dbReference type="PANTHER" id="PTHR34408">
    <property type="entry name" value="FAMILY PROTEIN, PUTATIVE-RELATED"/>
    <property type="match status" value="1"/>
</dbReference>
<feature type="domain" description="SH3b" evidence="2">
    <location>
        <begin position="742"/>
        <end position="804"/>
    </location>
</feature>
<feature type="domain" description="SH3b" evidence="2">
    <location>
        <begin position="493"/>
        <end position="556"/>
    </location>
</feature>
<evidence type="ECO:0000313" key="4">
    <source>
        <dbReference type="Proteomes" id="UP000198577"/>
    </source>
</evidence>
<gene>
    <name evidence="3" type="ORF">SAMN05444406_11358</name>
</gene>
<dbReference type="NCBIfam" id="TIGR02669">
    <property type="entry name" value="SpoIID_LytB"/>
    <property type="match status" value="1"/>
</dbReference>
<feature type="region of interest" description="Disordered" evidence="1">
    <location>
        <begin position="467"/>
        <end position="494"/>
    </location>
</feature>
<dbReference type="InterPro" id="IPR003646">
    <property type="entry name" value="SH3-like_bac-type"/>
</dbReference>
<dbReference type="RefSeq" id="WP_092282343.1">
    <property type="nucleotide sequence ID" value="NZ_FOXR01000013.1"/>
</dbReference>
<name>A0A1I5W150_9FIRM</name>
<dbReference type="Proteomes" id="UP000198577">
    <property type="component" value="Unassembled WGS sequence"/>
</dbReference>
<evidence type="ECO:0000259" key="2">
    <source>
        <dbReference type="PROSITE" id="PS51781"/>
    </source>
</evidence>
<protein>
    <submittedName>
        <fullName evidence="3">SpoIID/LytB domain protein</fullName>
    </submittedName>
</protein>
<evidence type="ECO:0000256" key="1">
    <source>
        <dbReference type="SAM" id="MobiDB-lite"/>
    </source>
</evidence>
<evidence type="ECO:0000313" key="3">
    <source>
        <dbReference type="EMBL" id="SFQ13317.1"/>
    </source>
</evidence>
<feature type="domain" description="SH3b" evidence="2">
    <location>
        <begin position="669"/>
        <end position="731"/>
    </location>
</feature>
<dbReference type="EMBL" id="FOXR01000013">
    <property type="protein sequence ID" value="SFQ13317.1"/>
    <property type="molecule type" value="Genomic_DNA"/>
</dbReference>
<keyword evidence="4" id="KW-1185">Reference proteome</keyword>
<dbReference type="InterPro" id="IPR052354">
    <property type="entry name" value="Cell_Wall_Dynamics_Protein"/>
</dbReference>
<feature type="domain" description="SH3b" evidence="2">
    <location>
        <begin position="817"/>
        <end position="877"/>
    </location>
</feature>
<dbReference type="PROSITE" id="PS51781">
    <property type="entry name" value="SH3B"/>
    <property type="match status" value="5"/>
</dbReference>
<dbReference type="GO" id="GO:0030435">
    <property type="term" value="P:sporulation resulting in formation of a cellular spore"/>
    <property type="evidence" value="ECO:0007669"/>
    <property type="project" value="InterPro"/>
</dbReference>
<dbReference type="PANTHER" id="PTHR34408:SF1">
    <property type="entry name" value="GLYCOSYL HYDROLASE FAMILY 19 DOMAIN-CONTAINING PROTEIN HI_1415"/>
    <property type="match status" value="1"/>
</dbReference>
<accession>A0A1I5W150</accession>
<dbReference type="InterPro" id="IPR013486">
    <property type="entry name" value="SpoIID/LytB"/>
</dbReference>
<feature type="domain" description="SH3b" evidence="2">
    <location>
        <begin position="585"/>
        <end position="647"/>
    </location>
</feature>
<feature type="region of interest" description="Disordered" evidence="1">
    <location>
        <begin position="555"/>
        <end position="583"/>
    </location>
</feature>
<feature type="compositionally biased region" description="Low complexity" evidence="1">
    <location>
        <begin position="651"/>
        <end position="667"/>
    </location>
</feature>
<sequence>MCRRILALLVGLAVGFFFIGTIPVAQGDTDYSIIRVRLASMGNPVNVKVKVNGNYSIPENKDIYLERGREYEISIQDGKLILKGGSAVYTLGNKFTFKQHKGGDSDVLCVLHPSYGWTNYKGDMVVSLEGGYIRLTNHVYLETYLYGVLPYEMNNGWPLEALKAQAVAARTYAVRCKKPASAAYDVVDTEADQVYKGYNPSYGNCKRAVDETAKMVLKYNGGFVPTFYSSSNGGWVEAGYEVFSGVPKGFKPLSAKEDPYDPVLKEPPNEWKFKWKFTIHKTQIDVTGKDFANPDSWWSSVIEKDAGSYKNFIEKLKEEIKKNTGALDVKIVSIDEMRFEGETAGKRKREAYFKLSFYMRGANGYVMDDQGKIKLNTAEVKMPAQNMRFAIGASVMRSLYITGLELQNVGVPGQEYYVIVGQGFGHGVGMSQWGAKTMAEQGAKYTDILNFYYPGAVIEALNISPPALTDMPSRGDDKQDPQPPSGGSGQPQPVYGIVKVTTSLNVRQGPGIQYKRIGGLGPNARVQILREVGEWYEIKTGNLQGYVHSDYVVLEGGQKPPGSSSGGNQGQLPPVDPPVPPNKERKYAVVTASALNVRSGPSTRNHRIGLVIKGTRLVVLEKVGEWYKIEYNGLTGYVYGDYIRLESASVQPPSGGSSQPPSGNNGNVIAQGTVTASVLNVRSGAGMGFSVIGKLARNAKVDILEKVGAWYKIKYGGTVGYVHGDYIRLTSNDSPSKGEEQTFVGIVTATGLNVRSGPGTNYSKIGLLYRNSQVTILGQTGVWYKIKFGGTTGYVHSAYVKVSNAIPSRGEDDRSLPSTAVVTATWLNVRTGPGTNYTRIGAIKKNSQVTILQKVGSWYKIRYGTLTGYVSGDYLGF</sequence>
<dbReference type="InterPro" id="IPR013693">
    <property type="entry name" value="SpoIID/LytB_N"/>
</dbReference>
<reference evidence="3 4" key="1">
    <citation type="submission" date="2016-10" db="EMBL/GenBank/DDBJ databases">
        <authorList>
            <person name="de Groot N.N."/>
        </authorList>
    </citation>
    <scope>NUCLEOTIDE SEQUENCE [LARGE SCALE GENOMIC DNA]</scope>
    <source>
        <strain evidence="3 4">DSM 20678</strain>
    </source>
</reference>
<dbReference type="Pfam" id="PF08486">
    <property type="entry name" value="SpoIID"/>
    <property type="match status" value="1"/>
</dbReference>
<organism evidence="3 4">
    <name type="scientific">Caldicoprobacter faecalis</name>
    <dbReference type="NCBI Taxonomy" id="937334"/>
    <lineage>
        <taxon>Bacteria</taxon>
        <taxon>Bacillati</taxon>
        <taxon>Bacillota</taxon>
        <taxon>Clostridia</taxon>
        <taxon>Caldicoprobacterales</taxon>
        <taxon>Caldicoprobacteraceae</taxon>
        <taxon>Caldicoprobacter</taxon>
    </lineage>
</organism>
<dbReference type="AlphaFoldDB" id="A0A1I5W150"/>
<dbReference type="STRING" id="937334.SAMN05444406_11358"/>
<dbReference type="SMART" id="SM00287">
    <property type="entry name" value="SH3b"/>
    <property type="match status" value="5"/>
</dbReference>
<dbReference type="Gene3D" id="2.30.30.40">
    <property type="entry name" value="SH3 Domains"/>
    <property type="match status" value="5"/>
</dbReference>